<dbReference type="AlphaFoldDB" id="A0A0S2ZNK4"/>
<name>A0A0S2ZNK4_9FUSO</name>
<evidence type="ECO:0000313" key="2">
    <source>
        <dbReference type="Proteomes" id="UP000063275"/>
    </source>
</evidence>
<dbReference type="OrthoDB" id="8605367at2"/>
<dbReference type="RefSeq" id="WP_029493940.1">
    <property type="nucleotide sequence ID" value="NZ_ATKF01000107.1"/>
</dbReference>
<protein>
    <submittedName>
        <fullName evidence="1">Uncharacterized protein</fullName>
    </submittedName>
</protein>
<dbReference type="PROSITE" id="PS51257">
    <property type="entry name" value="PROKAR_LIPOPROTEIN"/>
    <property type="match status" value="1"/>
</dbReference>
<proteinExistence type="predicted"/>
<dbReference type="Pfam" id="PF21813">
    <property type="entry name" value="DUF6882"/>
    <property type="match status" value="1"/>
</dbReference>
<accession>A0A0S2ZNK4</accession>
<evidence type="ECO:0000313" key="1">
    <source>
        <dbReference type="EMBL" id="ALQ40367.1"/>
    </source>
</evidence>
<gene>
    <name evidence="1" type="ORF">RN87_07450</name>
</gene>
<dbReference type="Proteomes" id="UP000063275">
    <property type="component" value="Chromosome"/>
</dbReference>
<reference evidence="1 2" key="1">
    <citation type="submission" date="2015-11" db="EMBL/GenBank/DDBJ databases">
        <authorList>
            <person name="Zhang Y."/>
            <person name="Guo Z."/>
        </authorList>
    </citation>
    <scope>NUCLEOTIDE SEQUENCE [LARGE SCALE GENOMIC DNA]</scope>
    <source>
        <strain evidence="1 2">ChDC F174</strain>
    </source>
</reference>
<dbReference type="KEGG" id="fhw:RN87_07450"/>
<sequence>MKKIGIIILLTFSFLLLTSCNKGKNEEVKNEKIKFSEESYSLFEKFATDKKETIEKLKSLNKEEANNLYEEYQAQNNNTLYDIEDALAGFLDSIYNDTNGENFTDKDWSDANKILNKYDLELWDIGEGMVTIRELPHLYYDMFKDYVTDDYKEYLKIWAKDNEKLYQADAGLLVSFEEIGERIVTWESFLNQYPDTKLNIKVTALLNSYREDYLLGMDNTPTLDGGYDNIPVTVDEVAKKEYDRFMKKYPNSPTVELIKYLLENYQNNNIYDLIRKKILNEFELDLTKKALSKSLGRVLAIQDNFNENIFTGADWTVNLDDNTFSNTKEKYPIEFIGTAILKENGETIWIWEDSSLAMEIQATAGNNAIPILTYNSFELPENMSANAFVSLACGILYDKIAFSGIDYTEKGGMYYFVVSKLPETVFSPVGIKKFADITELAIKNYNIDHKIFIENFLDWNKTKYEWQGDKIIADFGNEDKLEIQFEKIENEYRIKEIIF</sequence>
<organism evidence="1">
    <name type="scientific">Fusobacterium hwasookii ChDC F174</name>
    <dbReference type="NCBI Taxonomy" id="1307442"/>
    <lineage>
        <taxon>Bacteria</taxon>
        <taxon>Fusobacteriati</taxon>
        <taxon>Fusobacteriota</taxon>
        <taxon>Fusobacteriia</taxon>
        <taxon>Fusobacteriales</taxon>
        <taxon>Fusobacteriaceae</taxon>
        <taxon>Fusobacterium</taxon>
    </lineage>
</organism>
<dbReference type="EMBL" id="CP013331">
    <property type="protein sequence ID" value="ALQ40367.1"/>
    <property type="molecule type" value="Genomic_DNA"/>
</dbReference>
<dbReference type="InterPro" id="IPR049249">
    <property type="entry name" value="DUF6882"/>
</dbReference>